<dbReference type="PANTHER" id="PTHR36707:SF1">
    <property type="entry name" value="T20M3.17 PROTEIN"/>
    <property type="match status" value="1"/>
</dbReference>
<organism evidence="2 3">
    <name type="scientific">Punica granatum</name>
    <name type="common">Pomegranate</name>
    <dbReference type="NCBI Taxonomy" id="22663"/>
    <lineage>
        <taxon>Eukaryota</taxon>
        <taxon>Viridiplantae</taxon>
        <taxon>Streptophyta</taxon>
        <taxon>Embryophyta</taxon>
        <taxon>Tracheophyta</taxon>
        <taxon>Spermatophyta</taxon>
        <taxon>Magnoliopsida</taxon>
        <taxon>eudicotyledons</taxon>
        <taxon>Gunneridae</taxon>
        <taxon>Pentapetalae</taxon>
        <taxon>rosids</taxon>
        <taxon>malvids</taxon>
        <taxon>Myrtales</taxon>
        <taxon>Lythraceae</taxon>
        <taxon>Punica</taxon>
    </lineage>
</organism>
<gene>
    <name evidence="3" type="primary">LOC116195028</name>
</gene>
<feature type="compositionally biased region" description="Polar residues" evidence="1">
    <location>
        <begin position="19"/>
        <end position="28"/>
    </location>
</feature>
<sequence length="435" mass="48372">MIRRSSDKMSLNGKHVSPSAMNTVSSTPPKKKMMYRSNQSLEDLSRAIGSNGTFRRPLMSRTRYKYPIPDTKKRSDSSKEDDDFEKHFGKGRFLDDSDCTWLSSDCLSSSSFFDQYNFLGSRQFVDEWLASWMSNWGKSVKSAILDLDMSLEGDTKDEDAENWLLTPFDNDASVSSCTPSEDTSSDNSSTQFSRNFDAQTRDHDGPSLMLPLGNLDVESDQLENFQLDGICGTSLPRSSSSSSHALELMAEQLDFSPENVSATADLKSDESEPIFWPFDGKFDSNAEETMRYLSMSPRKDMKVGATPKTPMSRKLDQEEGTRKQLQFNSAGSKSCKRSESSPNAGKSTPCKAKTTTPSRLSRNLKNCTKVLPTAPKESIVPPKKSTGSEKDLLGEEDLSPKFEYELPIEKLLGLSEFNGHEGVDAGFDGDVFLLD</sequence>
<dbReference type="AlphaFoldDB" id="A0A6P8CBT4"/>
<protein>
    <submittedName>
        <fullName evidence="3">Uncharacterized protein LOC116195028</fullName>
    </submittedName>
</protein>
<feature type="region of interest" description="Disordered" evidence="1">
    <location>
        <begin position="296"/>
        <end position="396"/>
    </location>
</feature>
<evidence type="ECO:0000256" key="1">
    <source>
        <dbReference type="SAM" id="MobiDB-lite"/>
    </source>
</evidence>
<reference evidence="3" key="2">
    <citation type="submission" date="2025-08" db="UniProtKB">
        <authorList>
            <consortium name="RefSeq"/>
        </authorList>
    </citation>
    <scope>IDENTIFICATION</scope>
    <source>
        <tissue evidence="3">Leaf</tissue>
    </source>
</reference>
<reference evidence="2" key="1">
    <citation type="journal article" date="2020" name="Plant Biotechnol. J.">
        <title>The pomegranate (Punica granatum L.) draft genome dissects genetic divergence between soft- and hard-seeded cultivars.</title>
        <authorList>
            <person name="Luo X."/>
            <person name="Li H."/>
            <person name="Wu Z."/>
            <person name="Yao W."/>
            <person name="Zhao P."/>
            <person name="Cao D."/>
            <person name="Yu H."/>
            <person name="Li K."/>
            <person name="Poudel K."/>
            <person name="Zhao D."/>
            <person name="Zhang F."/>
            <person name="Xia X."/>
            <person name="Chen L."/>
            <person name="Wang Q."/>
            <person name="Jing D."/>
            <person name="Cao S."/>
        </authorList>
    </citation>
    <scope>NUCLEOTIDE SEQUENCE [LARGE SCALE GENOMIC DNA]</scope>
    <source>
        <strain evidence="2">cv. Tunisia</strain>
    </source>
</reference>
<feature type="region of interest" description="Disordered" evidence="1">
    <location>
        <begin position="1"/>
        <end position="34"/>
    </location>
</feature>
<keyword evidence="2" id="KW-1185">Reference proteome</keyword>
<dbReference type="Proteomes" id="UP000515151">
    <property type="component" value="Chromosome 2"/>
</dbReference>
<dbReference type="OrthoDB" id="1638427at2759"/>
<accession>A0A6P8CBT4</accession>
<dbReference type="PANTHER" id="PTHR36707">
    <property type="entry name" value="T20M3.17 PROTEIN"/>
    <property type="match status" value="1"/>
</dbReference>
<feature type="compositionally biased region" description="Polar residues" evidence="1">
    <location>
        <begin position="323"/>
        <end position="332"/>
    </location>
</feature>
<evidence type="ECO:0000313" key="3">
    <source>
        <dbReference type="RefSeq" id="XP_031379844.1"/>
    </source>
</evidence>
<feature type="compositionally biased region" description="Basic and acidic residues" evidence="1">
    <location>
        <begin position="313"/>
        <end position="322"/>
    </location>
</feature>
<evidence type="ECO:0000313" key="2">
    <source>
        <dbReference type="Proteomes" id="UP000515151"/>
    </source>
</evidence>
<dbReference type="RefSeq" id="XP_031379844.1">
    <property type="nucleotide sequence ID" value="XM_031523984.1"/>
</dbReference>
<feature type="compositionally biased region" description="Polar residues" evidence="1">
    <location>
        <begin position="353"/>
        <end position="366"/>
    </location>
</feature>
<feature type="compositionally biased region" description="Basic and acidic residues" evidence="1">
    <location>
        <begin position="386"/>
        <end position="396"/>
    </location>
</feature>
<name>A0A6P8CBT4_PUNGR</name>
<dbReference type="GeneID" id="116195028"/>
<proteinExistence type="predicted"/>
<feature type="region of interest" description="Disordered" evidence="1">
    <location>
        <begin position="173"/>
        <end position="192"/>
    </location>
</feature>